<proteinExistence type="predicted"/>
<accession>A0ACA9L6V6</accession>
<dbReference type="Proteomes" id="UP000789525">
    <property type="component" value="Unassembled WGS sequence"/>
</dbReference>
<evidence type="ECO:0000313" key="2">
    <source>
        <dbReference type="Proteomes" id="UP000789525"/>
    </source>
</evidence>
<dbReference type="EMBL" id="CAJVPT010004505">
    <property type="protein sequence ID" value="CAG8508919.1"/>
    <property type="molecule type" value="Genomic_DNA"/>
</dbReference>
<name>A0ACA9L6V6_9GLOM</name>
<comment type="caution">
    <text evidence="1">The sequence shown here is derived from an EMBL/GenBank/DDBJ whole genome shotgun (WGS) entry which is preliminary data.</text>
</comment>
<sequence length="832" mass="95935">MPPLPINLSSLPNAFINAVTENSNEDSVPNDQVKSQQKVLLASSAEKDVIFACVQRIDDKIRGVKAEVLQLIRDRQEEFVALYDESASLRNKIDTLFMEVDSVSRGINDPETGMKPKLLTALKDNKLIKQQVQNTRCVVETLEYLSELQTSEKRFQEYMIQGRIEEAAGTITEMDRLLESPPIQTNQKIHIFDRLKIQLASMRESLERNLDDLLNEAISFKKSGENDADGFNLSIESINMQLSRLKKNAMKYLVNPLLKHRDSWKASVKIEDDITARLFVGPTRGGENIADYNQGDAFSVMILKFCAFFILVTPRNFLSIDVTFTPLIVIFQFVYTFIFGGINPTSKETLVLPIASQYASTFGKFISHDLRDVVINEYLSHVIPTEISEFKRFEEVTNAVRRFQLEMRRMGFMRTPREGEEEEERTLGAYVAKVDILFTVKKRDRLLELGRNIMLNKSFESVFIIKEEPEEVISEETRDTKLIDDKLETENHQNGADVETQNINPNEGWEVDWNEAWDEDGWVNDDSSNQERTPGEAGTNASAKVEKELMKYAVTVKPKPLIDLTINTLDEAQNLNTKSGLRLYQATLDLFDLYRAIMPVYHSDQLINKPALAMLFRNDYSDDSKGDRILYKEAADRLRELGSEWYEKQLDKQKSLHKQILQEMGGVQQSANEERFEACQRSMNRIVDNMNYLSKEWKEILLPSEYYSIMGSLIGMVLDIMIENLEDLYDISAEESHQLNLIYSRLLILENIFNGNRRNTIEQYVKNWKKFCQITDILELSFAEIMNRFRASELECFTTNELEGLICALFADTALRERNLQEIRDGHPVREH</sequence>
<reference evidence="1" key="1">
    <citation type="submission" date="2021-06" db="EMBL/GenBank/DDBJ databases">
        <authorList>
            <person name="Kallberg Y."/>
            <person name="Tangrot J."/>
            <person name="Rosling A."/>
        </authorList>
    </citation>
    <scope>NUCLEOTIDE SEQUENCE</scope>
    <source>
        <strain evidence="1">CL356</strain>
    </source>
</reference>
<organism evidence="1 2">
    <name type="scientific">Acaulospora colombiana</name>
    <dbReference type="NCBI Taxonomy" id="27376"/>
    <lineage>
        <taxon>Eukaryota</taxon>
        <taxon>Fungi</taxon>
        <taxon>Fungi incertae sedis</taxon>
        <taxon>Mucoromycota</taxon>
        <taxon>Glomeromycotina</taxon>
        <taxon>Glomeromycetes</taxon>
        <taxon>Diversisporales</taxon>
        <taxon>Acaulosporaceae</taxon>
        <taxon>Acaulospora</taxon>
    </lineage>
</organism>
<keyword evidence="2" id="KW-1185">Reference proteome</keyword>
<protein>
    <submittedName>
        <fullName evidence="1">5727_t:CDS:1</fullName>
    </submittedName>
</protein>
<gene>
    <name evidence="1" type="ORF">ACOLOM_LOCUS3129</name>
</gene>
<evidence type="ECO:0000313" key="1">
    <source>
        <dbReference type="EMBL" id="CAG8508919.1"/>
    </source>
</evidence>